<dbReference type="Proteomes" id="UP000321612">
    <property type="component" value="Unassembled WGS sequence"/>
</dbReference>
<dbReference type="EMBL" id="SDIK01000056">
    <property type="protein sequence ID" value="TXJ60887.1"/>
    <property type="molecule type" value="Genomic_DNA"/>
</dbReference>
<comment type="caution">
    <text evidence="1">The sequence shown here is derived from an EMBL/GenBank/DDBJ whole genome shotgun (WGS) entry which is preliminary data.</text>
</comment>
<sequence>MRTTHISSRRVAAALTRGFFNAYFSGQIDARFPERKDIQPTAYKQIAADNYEELSAVFLSVLFPILARLNFSDAETVAEDMRRRHFSDSTSPKILLRYACGSKPVYDTVVEEYRRQLAAMLGGHGQSVADFFAGCAPFDTDEAKVPVALAIRSMVRVQMHAYATGLTAGPAGARHFRQASIYRLMIGGMTALLHTEPFVPKTDNLEMIFRAAALNSDNFETLMNEMNLAHEEFSNG</sequence>
<accession>A0A5C8GG56</accession>
<proteinExistence type="predicted"/>
<evidence type="ECO:0000313" key="1">
    <source>
        <dbReference type="EMBL" id="TXJ60887.1"/>
    </source>
</evidence>
<dbReference type="RefSeq" id="WP_147785677.1">
    <property type="nucleotide sequence ID" value="NZ_SDIK01000056.1"/>
</dbReference>
<name>A0A5C8GG56_9BACT</name>
<keyword evidence="2" id="KW-1185">Reference proteome</keyword>
<evidence type="ECO:0000313" key="2">
    <source>
        <dbReference type="Proteomes" id="UP000321612"/>
    </source>
</evidence>
<gene>
    <name evidence="1" type="ORF">ETF27_07910</name>
</gene>
<dbReference type="OrthoDB" id="1066031at2"/>
<protein>
    <submittedName>
        <fullName evidence="1">Uncharacterized protein</fullName>
    </submittedName>
</protein>
<reference evidence="2" key="1">
    <citation type="submission" date="2019-05" db="EMBL/GenBank/DDBJ databases">
        <title>Prevotella brunnea sp. nov., isolated from a wound of a patient.</title>
        <authorList>
            <person name="Buhl M."/>
        </authorList>
    </citation>
    <scope>NUCLEOTIDE SEQUENCE [LARGE SCALE GENOMIC DNA]</scope>
    <source>
        <strain evidence="2">A2672</strain>
    </source>
</reference>
<organism evidence="1 2">
    <name type="scientific">Prevotella brunnea</name>
    <dbReference type="NCBI Taxonomy" id="2508867"/>
    <lineage>
        <taxon>Bacteria</taxon>
        <taxon>Pseudomonadati</taxon>
        <taxon>Bacteroidota</taxon>
        <taxon>Bacteroidia</taxon>
        <taxon>Bacteroidales</taxon>
        <taxon>Prevotellaceae</taxon>
        <taxon>Prevotella</taxon>
    </lineage>
</organism>
<dbReference type="AlphaFoldDB" id="A0A5C8GG56"/>